<dbReference type="GO" id="GO:0005743">
    <property type="term" value="C:mitochondrial inner membrane"/>
    <property type="evidence" value="ECO:0007669"/>
    <property type="project" value="TreeGrafter"/>
</dbReference>
<reference evidence="11" key="1">
    <citation type="submission" date="2021-08" db="EMBL/GenBank/DDBJ databases">
        <authorList>
            <person name="Misof B."/>
            <person name="Oliver O."/>
            <person name="Podsiadlowski L."/>
            <person name="Donath A."/>
            <person name="Peters R."/>
            <person name="Mayer C."/>
            <person name="Rust J."/>
            <person name="Gunkel S."/>
            <person name="Lesny P."/>
            <person name="Martin S."/>
            <person name="Oeyen J.P."/>
            <person name="Petersen M."/>
            <person name="Panagiotis P."/>
            <person name="Wilbrandt J."/>
            <person name="Tanja T."/>
        </authorList>
    </citation>
    <scope>NUCLEOTIDE SEQUENCE</scope>
    <source>
        <strain evidence="11">GBR_01_08_01A</strain>
        <tissue evidence="11">Thorax + abdomen</tissue>
    </source>
</reference>
<evidence type="ECO:0000259" key="9">
    <source>
        <dbReference type="Pfam" id="PF08511"/>
    </source>
</evidence>
<dbReference type="Pfam" id="PF08511">
    <property type="entry name" value="COQ9"/>
    <property type="match status" value="1"/>
</dbReference>
<dbReference type="PANTHER" id="PTHR21427">
    <property type="entry name" value="UBIQUINONE BIOSYNTHESIS PROTEIN COQ9, MITOCHONDRIAL"/>
    <property type="match status" value="1"/>
</dbReference>
<dbReference type="Pfam" id="PF21392">
    <property type="entry name" value="COQ9_N"/>
    <property type="match status" value="1"/>
</dbReference>
<keyword evidence="12" id="KW-1185">Reference proteome</keyword>
<proteinExistence type="inferred from homology"/>
<dbReference type="PANTHER" id="PTHR21427:SF19">
    <property type="entry name" value="UBIQUINONE BIOSYNTHESIS PROTEIN COQ9, MITOCHONDRIAL"/>
    <property type="match status" value="1"/>
</dbReference>
<organism evidence="11 12">
    <name type="scientific">Odynerus spinipes</name>
    <dbReference type="NCBI Taxonomy" id="1348599"/>
    <lineage>
        <taxon>Eukaryota</taxon>
        <taxon>Metazoa</taxon>
        <taxon>Ecdysozoa</taxon>
        <taxon>Arthropoda</taxon>
        <taxon>Hexapoda</taxon>
        <taxon>Insecta</taxon>
        <taxon>Pterygota</taxon>
        <taxon>Neoptera</taxon>
        <taxon>Endopterygota</taxon>
        <taxon>Hymenoptera</taxon>
        <taxon>Apocrita</taxon>
        <taxon>Aculeata</taxon>
        <taxon>Vespoidea</taxon>
        <taxon>Vespidae</taxon>
        <taxon>Eumeninae</taxon>
        <taxon>Odynerus</taxon>
    </lineage>
</organism>
<dbReference type="InterPro" id="IPR012762">
    <property type="entry name" value="Ubiq_biosynth_COQ9"/>
</dbReference>
<evidence type="ECO:0000256" key="8">
    <source>
        <dbReference type="RuleBase" id="RU366063"/>
    </source>
</evidence>
<comment type="subcellular location">
    <subcellularLocation>
        <location evidence="1 8">Mitochondrion</location>
    </subcellularLocation>
</comment>
<evidence type="ECO:0000256" key="2">
    <source>
        <dbReference type="ARBA" id="ARBA00004749"/>
    </source>
</evidence>
<evidence type="ECO:0000259" key="10">
    <source>
        <dbReference type="Pfam" id="PF21392"/>
    </source>
</evidence>
<comment type="function">
    <text evidence="8">Membrane-associated protein that warps the membrane surface to access and bind aromatic isoprenes with high specificity, including ubiquinone (CoQ) isoprene intermediates and presents them directly to Coq7, therefore facilitating the Coq7-mediated hydroxylase step. Participates in the biosynthesis of coenzyme Q, also named ubiquinone, an essential lipid-soluble electron transporter for aerobic cellular respiration.</text>
</comment>
<feature type="domain" description="COQ9 C-terminal" evidence="9">
    <location>
        <begin position="736"/>
        <end position="806"/>
    </location>
</feature>
<comment type="similarity">
    <text evidence="3 8">Belongs to the COQ9 family.</text>
</comment>
<dbReference type="InterPro" id="IPR013877">
    <property type="entry name" value="YAP-bd/ALF4/Glomulin"/>
</dbReference>
<keyword evidence="4 8" id="KW-0831">Ubiquinone biosynthesis</keyword>
<sequence>MSASNEKDLTGKFIAELEECLRNDDAENAVQLFKDEIHEQIIEESSWDVIPMVSSYLTKANATDKKTLFECCEVILNIIAEKCDPSETILQFLEQIESLEDDIKFCTMLKPIAISFNRMNDKSRAIEWCISTIQSYIQDLPLPESNKLDSNEDKITDEIDINLCRIENLYTSIISFVESLIQELNITNMTKQDHVLKDYILGLLIYLLGRPYCYLRENSLLGTKYHIKMLREKIFHQIFRLTKDLLYLLNFVDNRLKQENYTTLESDTCKEDVNAKQLKYEILESQKVVPNLAYANLYFYIITTDFLWVDLPQVYHPHYIFQSCIYFVNCLLQTQNTILIAKGLLFMEHLIKRVNKLSIGLNNLELKIYSTLLDTIINVMVYCDSDSERKKALSIFHEYINAFDMEARYFIIVHLYDTCNHSGVLSLVTSLLKTSIIESLGTPQCTYFSGSNLEALLKRACNLPHGSTTDIVEISDEIITTLNLLRFLLIRDQCNEIGIWNIISMLEENYLKPLRQGIDLCRAYWKTKVKDLEEEERTKNKLHGSSETEVDKEVTLSVGSEKLPAMPIAQKFKFSYQVLCGFRGLLTSRILVKYQSNNAAHQNTQHESSEKETEEEYEEKTKKSILTASLKFVPELGWSRQAISAGAESIGYPGIIHGMFPNGGAELVAYFYSTCNKELNRILKEKGEATEADPVKKKENPEEQVCYAIQIRLRMVIPYKKQWPQAIALMSLPPNVPTALANLITLVDDICYYTGDRSVDINWYTKRVVLAGIYKTTELYMLQDKSEDHKQTWRFLKSRIEDASQLHRLLSATTDLQQTEQALKRAKEIANATIITARNILGWNWYK</sequence>
<keyword evidence="7 8" id="KW-0496">Mitochondrion</keyword>
<dbReference type="FunFam" id="1.10.357.10:FF:000004">
    <property type="entry name" value="Ubiquinone biosynthesis protein COQ9, mitochondrial"/>
    <property type="match status" value="1"/>
</dbReference>
<evidence type="ECO:0000256" key="5">
    <source>
        <dbReference type="ARBA" id="ARBA00022946"/>
    </source>
</evidence>
<comment type="caution">
    <text evidence="11">The sequence shown here is derived from an EMBL/GenBank/DDBJ whole genome shotgun (WGS) entry which is preliminary data.</text>
</comment>
<dbReference type="GO" id="GO:0008289">
    <property type="term" value="F:lipid binding"/>
    <property type="evidence" value="ECO:0007669"/>
    <property type="project" value="UniProtKB-UniRule"/>
</dbReference>
<protein>
    <recommendedName>
        <fullName evidence="8">Ubiquinone biosynthesis protein</fullName>
    </recommendedName>
</protein>
<evidence type="ECO:0000256" key="6">
    <source>
        <dbReference type="ARBA" id="ARBA00023121"/>
    </source>
</evidence>
<evidence type="ECO:0000256" key="3">
    <source>
        <dbReference type="ARBA" id="ARBA00010766"/>
    </source>
</evidence>
<reference evidence="11" key="2">
    <citation type="journal article" date="2023" name="Commun. Biol.">
        <title>Intrasexual cuticular hydrocarbon dimorphism in a wasp sheds light on hydrocarbon biosynthesis genes in Hymenoptera.</title>
        <authorList>
            <person name="Moris V.C."/>
            <person name="Podsiadlowski L."/>
            <person name="Martin S."/>
            <person name="Oeyen J.P."/>
            <person name="Donath A."/>
            <person name="Petersen M."/>
            <person name="Wilbrandt J."/>
            <person name="Misof B."/>
            <person name="Liedtke D."/>
            <person name="Thamm M."/>
            <person name="Scheiner R."/>
            <person name="Schmitt T."/>
            <person name="Niehuis O."/>
        </authorList>
    </citation>
    <scope>NUCLEOTIDE SEQUENCE</scope>
    <source>
        <strain evidence="11">GBR_01_08_01A</strain>
    </source>
</reference>
<feature type="domain" description="Ubiquinone biosynthesis protein COQ9 HTH" evidence="10">
    <location>
        <begin position="618"/>
        <end position="648"/>
    </location>
</feature>
<comment type="pathway">
    <text evidence="2 8">Cofactor biosynthesis; ubiquinone biosynthesis.</text>
</comment>
<keyword evidence="6 8" id="KW-0446">Lipid-binding</keyword>
<accession>A0AAD9VSI2</accession>
<gene>
    <name evidence="11" type="ORF">KPH14_010026</name>
</gene>
<dbReference type="Gene3D" id="1.10.357.10">
    <property type="entry name" value="Tetracycline Repressor, domain 2"/>
    <property type="match status" value="1"/>
</dbReference>
<dbReference type="EMBL" id="JAIFRP010000021">
    <property type="protein sequence ID" value="KAK2585346.1"/>
    <property type="molecule type" value="Genomic_DNA"/>
</dbReference>
<dbReference type="Proteomes" id="UP001258017">
    <property type="component" value="Unassembled WGS sequence"/>
</dbReference>
<keyword evidence="5" id="KW-0809">Transit peptide</keyword>
<evidence type="ECO:0000256" key="1">
    <source>
        <dbReference type="ARBA" id="ARBA00004173"/>
    </source>
</evidence>
<evidence type="ECO:0000313" key="11">
    <source>
        <dbReference type="EMBL" id="KAK2585346.1"/>
    </source>
</evidence>
<dbReference type="InterPro" id="IPR048674">
    <property type="entry name" value="COQ9_HTH"/>
</dbReference>
<dbReference type="InterPro" id="IPR013718">
    <property type="entry name" value="COQ9_C"/>
</dbReference>
<evidence type="ECO:0000313" key="12">
    <source>
        <dbReference type="Proteomes" id="UP001258017"/>
    </source>
</evidence>
<evidence type="ECO:0000256" key="4">
    <source>
        <dbReference type="ARBA" id="ARBA00022688"/>
    </source>
</evidence>
<name>A0AAD9VSI2_9HYME</name>
<dbReference type="GO" id="GO:0006744">
    <property type="term" value="P:ubiquinone biosynthetic process"/>
    <property type="evidence" value="ECO:0007669"/>
    <property type="project" value="UniProtKB-UniRule"/>
</dbReference>
<evidence type="ECO:0000256" key="7">
    <source>
        <dbReference type="ARBA" id="ARBA00023128"/>
    </source>
</evidence>
<dbReference type="AlphaFoldDB" id="A0AAD9VSI2"/>
<dbReference type="NCBIfam" id="TIGR02396">
    <property type="entry name" value="diverge_rpsU"/>
    <property type="match status" value="1"/>
</dbReference>
<dbReference type="Pfam" id="PF08568">
    <property type="entry name" value="Kinetochor_Ybp2"/>
    <property type="match status" value="1"/>
</dbReference>